<dbReference type="RefSeq" id="WP_192463107.1">
    <property type="nucleotide sequence ID" value="NZ_JACYFJ010000006.1"/>
</dbReference>
<evidence type="ECO:0000313" key="3">
    <source>
        <dbReference type="Proteomes" id="UP001595814"/>
    </source>
</evidence>
<dbReference type="Pfam" id="PF10988">
    <property type="entry name" value="DUF2807"/>
    <property type="match status" value="2"/>
</dbReference>
<protein>
    <submittedName>
        <fullName evidence="2">GIN domain-containing protein</fullName>
    </submittedName>
</protein>
<keyword evidence="3" id="KW-1185">Reference proteome</keyword>
<evidence type="ECO:0000259" key="1">
    <source>
        <dbReference type="Pfam" id="PF10988"/>
    </source>
</evidence>
<comment type="caution">
    <text evidence="2">The sequence shown here is derived from an EMBL/GenBank/DDBJ whole genome shotgun (WGS) entry which is preliminary data.</text>
</comment>
<feature type="domain" description="Putative auto-transporter adhesin head GIN" evidence="1">
    <location>
        <begin position="158"/>
        <end position="256"/>
    </location>
</feature>
<evidence type="ECO:0000313" key="2">
    <source>
        <dbReference type="EMBL" id="MFC4097631.1"/>
    </source>
</evidence>
<reference evidence="3" key="1">
    <citation type="journal article" date="2019" name="Int. J. Syst. Evol. Microbiol.">
        <title>The Global Catalogue of Microorganisms (GCM) 10K type strain sequencing project: providing services to taxonomists for standard genome sequencing and annotation.</title>
        <authorList>
            <consortium name="The Broad Institute Genomics Platform"/>
            <consortium name="The Broad Institute Genome Sequencing Center for Infectious Disease"/>
            <person name="Wu L."/>
            <person name="Ma J."/>
        </authorList>
    </citation>
    <scope>NUCLEOTIDE SEQUENCE [LARGE SCALE GENOMIC DNA]</scope>
    <source>
        <strain evidence="3">CECT 7477</strain>
    </source>
</reference>
<accession>A0ABV8JTY5</accession>
<name>A0ABV8JTY5_9FLAO</name>
<gene>
    <name evidence="2" type="ORF">ACFOUT_17225</name>
</gene>
<dbReference type="EMBL" id="JBHSAW010000023">
    <property type="protein sequence ID" value="MFC4097631.1"/>
    <property type="molecule type" value="Genomic_DNA"/>
</dbReference>
<organism evidence="2 3">
    <name type="scientific">Euzebyella saccharophila</name>
    <dbReference type="NCBI Taxonomy" id="679664"/>
    <lineage>
        <taxon>Bacteria</taxon>
        <taxon>Pseudomonadati</taxon>
        <taxon>Bacteroidota</taxon>
        <taxon>Flavobacteriia</taxon>
        <taxon>Flavobacteriales</taxon>
        <taxon>Flavobacteriaceae</taxon>
        <taxon>Euzebyella</taxon>
    </lineage>
</organism>
<dbReference type="InterPro" id="IPR021255">
    <property type="entry name" value="DUF2807"/>
</dbReference>
<sequence>MKHLILFLSFLCVLQVSAQRKPKIKGNKQVVDYQEDLPPYSAIELKDDLEIHLQRAAGEGYAITADDNLIDVLKFKVEDSTLVISSFYNITGKKKLDITVYYNELSAITLLDGKMIADGPIGTRELYINTYNSSKLELSTDADLTNVNMEGNSFGDFNVNGGEISLILKDRVDAKVYTMTQLNNIKMYKNASIKLEGTTDQLFADLMENSSLKAERLEAAKVFLTIQHSANADVNASEDLELTATGSTRTHLYGNPQVTLLEFNDTAELHKEK</sequence>
<feature type="domain" description="Putative auto-transporter adhesin head GIN" evidence="1">
    <location>
        <begin position="40"/>
        <end position="153"/>
    </location>
</feature>
<dbReference type="Gene3D" id="2.160.20.120">
    <property type="match status" value="1"/>
</dbReference>
<dbReference type="Proteomes" id="UP001595814">
    <property type="component" value="Unassembled WGS sequence"/>
</dbReference>
<proteinExistence type="predicted"/>